<comment type="caution">
    <text evidence="1">The sequence shown here is derived from an EMBL/GenBank/DDBJ whole genome shotgun (WGS) entry which is preliminary data.</text>
</comment>
<accession>A0A8G2F061</accession>
<name>A0A8G2F061_9BACT</name>
<organism evidence="1 2">
    <name type="scientific">Parabacteroides chinchillae</name>
    <dbReference type="NCBI Taxonomy" id="871327"/>
    <lineage>
        <taxon>Bacteria</taxon>
        <taxon>Pseudomonadati</taxon>
        <taxon>Bacteroidota</taxon>
        <taxon>Bacteroidia</taxon>
        <taxon>Bacteroidales</taxon>
        <taxon>Tannerellaceae</taxon>
        <taxon>Parabacteroides</taxon>
    </lineage>
</organism>
<dbReference type="Pfam" id="PF14121">
    <property type="entry name" value="Porin_10"/>
    <property type="match status" value="1"/>
</dbReference>
<dbReference type="AlphaFoldDB" id="A0A8G2F061"/>
<keyword evidence="2" id="KW-1185">Reference proteome</keyword>
<reference evidence="1 2" key="1">
    <citation type="submission" date="2016-10" db="EMBL/GenBank/DDBJ databases">
        <authorList>
            <person name="Varghese N."/>
            <person name="Submissions S."/>
        </authorList>
    </citation>
    <scope>NUCLEOTIDE SEQUENCE [LARGE SCALE GENOMIC DNA]</scope>
    <source>
        <strain evidence="1 2">DSM 29073</strain>
    </source>
</reference>
<protein>
    <submittedName>
        <fullName evidence="1">Porin</fullName>
    </submittedName>
</protein>
<dbReference type="EMBL" id="FNVS01000001">
    <property type="protein sequence ID" value="SEF40346.1"/>
    <property type="molecule type" value="Genomic_DNA"/>
</dbReference>
<dbReference type="InterPro" id="IPR025631">
    <property type="entry name" value="Porin_10"/>
</dbReference>
<evidence type="ECO:0000313" key="2">
    <source>
        <dbReference type="Proteomes" id="UP000236725"/>
    </source>
</evidence>
<dbReference type="Proteomes" id="UP000236725">
    <property type="component" value="Unassembled WGS sequence"/>
</dbReference>
<evidence type="ECO:0000313" key="1">
    <source>
        <dbReference type="EMBL" id="SEF40346.1"/>
    </source>
</evidence>
<gene>
    <name evidence="1" type="ORF">SAMN05444001_10130</name>
</gene>
<sequence>MSAQDRREGGGRGSFSLANLSSAKKDIPDSLLAVDSAALKSKRIIAYHLTPLLGEPYIAPLDTGRLNYANSTLVESKSLAVGYQANIGSTAQTRMFFERKEARDFIFADPYDYYITTPENAYFYDTKIPYTDIMYTTAGSSQNKDERLKGTLTLNFGKKINIGGDLDYIYSRGHYESNGNKLLSYRLFGSYLSDKYDLYAYLSNFNFINKENGGLTNDRYITNPDNPVEGFDSKRATDTKAFPVRFSDTWNRVRGKQYFFTQRYNLGFERELDETDEEGNAKKVFVPVSSIIHTFEYKDNRRHFGSGDQGIDTCYVDHFIDTENSENKQVVEDRTSYWSLSNTLGLSLREGFQDWVKFGLTAYINFEKRRFKLPAAYDTEDGISGTQILVTPKTQQIYDEFSSFIGAELSKSQGRLLTFNARGELGLFGSDVGELRVTGNLQTRFTLFKKDAVIKADAYIKNVNPAFYVRHFHSSFFWWDNDFKKIQQVYAGGEINLESTKTKLSAGVESIQNYIFFNHKGYPEQKNGNIQVISARLKQDLKYRAFGWENEVAYQLSSDKEVLPLPQLSLYTNMYVAFKLAKVLTIQLGANMYYNTAYYAPYYEPATQQFQLQRPNEQVKVGNYPLINAYANFHLKQARFFVMAYNLSSKFVDPNYFSLSHYPLDPMVLKMGVAVMFNN</sequence>
<proteinExistence type="predicted"/>